<evidence type="ECO:0000256" key="6">
    <source>
        <dbReference type="ARBA" id="ARBA00022692"/>
    </source>
</evidence>
<keyword evidence="4" id="KW-1003">Cell membrane</keyword>
<feature type="transmembrane region" description="Helical" evidence="9">
    <location>
        <begin position="978"/>
        <end position="998"/>
    </location>
</feature>
<dbReference type="SUPFAM" id="SSF82714">
    <property type="entry name" value="Multidrug efflux transporter AcrB TolC docking domain, DN and DC subdomains"/>
    <property type="match status" value="2"/>
</dbReference>
<dbReference type="Gene3D" id="3.30.70.1440">
    <property type="entry name" value="Multidrug efflux transporter AcrB pore domain"/>
    <property type="match status" value="1"/>
</dbReference>
<dbReference type="InterPro" id="IPR004764">
    <property type="entry name" value="MdtF-like"/>
</dbReference>
<organism evidence="11 12">
    <name type="scientific">Legionella jordanis</name>
    <dbReference type="NCBI Taxonomy" id="456"/>
    <lineage>
        <taxon>Bacteria</taxon>
        <taxon>Pseudomonadati</taxon>
        <taxon>Pseudomonadota</taxon>
        <taxon>Gammaproteobacteria</taxon>
        <taxon>Legionellales</taxon>
        <taxon>Legionellaceae</taxon>
        <taxon>Legionella</taxon>
    </lineage>
</organism>
<reference evidence="11 12" key="1">
    <citation type="submission" date="2015-11" db="EMBL/GenBank/DDBJ databases">
        <title>Genomic analysis of 38 Legionella species identifies large and diverse effector repertoires.</title>
        <authorList>
            <person name="Burstein D."/>
            <person name="Amaro F."/>
            <person name="Zusman T."/>
            <person name="Lifshitz Z."/>
            <person name="Cohen O."/>
            <person name="Gilbert J.A."/>
            <person name="Pupko T."/>
            <person name="Shuman H.A."/>
            <person name="Segal G."/>
        </authorList>
    </citation>
    <scope>NUCLEOTIDE SEQUENCE [LARGE SCALE GENOMIC DNA]</scope>
    <source>
        <strain evidence="11 12">BL-540</strain>
    </source>
</reference>
<evidence type="ECO:0000256" key="1">
    <source>
        <dbReference type="ARBA" id="ARBA00004429"/>
    </source>
</evidence>
<evidence type="ECO:0000256" key="9">
    <source>
        <dbReference type="RuleBase" id="RU364070"/>
    </source>
</evidence>
<dbReference type="PANTHER" id="PTHR32063:SF11">
    <property type="entry name" value="CATION OR DRUG EFFLUX SYSTEM PROTEIN"/>
    <property type="match status" value="1"/>
</dbReference>
<dbReference type="PRINTS" id="PR00702">
    <property type="entry name" value="ACRIFLAVINRP"/>
</dbReference>
<evidence type="ECO:0000259" key="10">
    <source>
        <dbReference type="PROSITE" id="PS50156"/>
    </source>
</evidence>
<dbReference type="AlphaFoldDB" id="A0A0W0V7W2"/>
<dbReference type="Gene3D" id="3.30.2090.10">
    <property type="entry name" value="Multidrug efflux transporter AcrB TolC docking domain, DN and DC subdomains"/>
    <property type="match status" value="2"/>
</dbReference>
<dbReference type="GO" id="GO:0009636">
    <property type="term" value="P:response to toxic substance"/>
    <property type="evidence" value="ECO:0007669"/>
    <property type="project" value="UniProtKB-ARBA"/>
</dbReference>
<dbReference type="Gene3D" id="1.20.1640.10">
    <property type="entry name" value="Multidrug efflux transporter AcrB transmembrane domain"/>
    <property type="match status" value="2"/>
</dbReference>
<keyword evidence="7 9" id="KW-1133">Transmembrane helix</keyword>
<evidence type="ECO:0000256" key="8">
    <source>
        <dbReference type="ARBA" id="ARBA00023136"/>
    </source>
</evidence>
<keyword evidence="12" id="KW-1185">Reference proteome</keyword>
<accession>A0A0W0V7W2</accession>
<feature type="transmembrane region" description="Helical" evidence="9">
    <location>
        <begin position="437"/>
        <end position="456"/>
    </location>
</feature>
<feature type="domain" description="SSD" evidence="10">
    <location>
        <begin position="368"/>
        <end position="497"/>
    </location>
</feature>
<evidence type="ECO:0000313" key="12">
    <source>
        <dbReference type="Proteomes" id="UP000055035"/>
    </source>
</evidence>
<keyword evidence="5 9" id="KW-0997">Cell inner membrane</keyword>
<feature type="transmembrane region" description="Helical" evidence="9">
    <location>
        <begin position="937"/>
        <end position="958"/>
    </location>
</feature>
<dbReference type="Gene3D" id="3.30.70.1320">
    <property type="entry name" value="Multidrug efflux transporter AcrB pore domain like"/>
    <property type="match status" value="1"/>
</dbReference>
<evidence type="ECO:0000256" key="2">
    <source>
        <dbReference type="ARBA" id="ARBA00010942"/>
    </source>
</evidence>
<evidence type="ECO:0000313" key="11">
    <source>
        <dbReference type="EMBL" id="KTD16159.1"/>
    </source>
</evidence>
<feature type="transmembrane region" description="Helical" evidence="9">
    <location>
        <begin position="877"/>
        <end position="897"/>
    </location>
</feature>
<dbReference type="SUPFAM" id="SSF82693">
    <property type="entry name" value="Multidrug efflux transporter AcrB pore domain, PN1, PN2, PC1 and PC2 subdomains"/>
    <property type="match status" value="4"/>
</dbReference>
<dbReference type="InterPro" id="IPR027463">
    <property type="entry name" value="AcrB_DN_DC_subdom"/>
</dbReference>
<comment type="caution">
    <text evidence="11">The sequence shown here is derived from an EMBL/GenBank/DDBJ whole genome shotgun (WGS) entry which is preliminary data.</text>
</comment>
<dbReference type="InterPro" id="IPR001036">
    <property type="entry name" value="Acrflvin-R"/>
</dbReference>
<name>A0A0W0V7W2_9GAMM</name>
<sequence>MRIAHFFIDRPIFATVIAIIIVIVGGLSYFNLPVEQYPQVVPPTIQVTASYPGANAKTVAETVATPIEQEVNGVEGMLYMDSQSTDDGQMRLTVTFKLGTDLNIAQVLVQNRVAIAEPRLPEEVRRIGITTVKNSPDLMLVINLYSPDGRYDQTYLGNYAVLNIRDKINRIDGVGSIRLVGASEYAMRIWLDPDLINSYGLTAEDVLDALRSQNVQIASGALNSQPQPKQLGFEFKIQTKGRLSTPEEFANIIIKSDKNGRIVRVKDVGQVVLGAQDYFTKGFLGTYSAVALPVFQRPGTNALATADQIISTMKEISKNFPPGIKYQIAYNPTEFIAQSVYAVFETIFEAIVLVVLVIILFLQSWRAAIIPIVAIPVSLIGSFAVMEAINFSLNYLTLFGLVLAIGIVVDDAIVVVENMERNIAAGLSPKEAARKTMTEVGSALVAIGLVLVAVFLPTLFLQGISGRFYQQFGTTIAVATVISVFISLTLSPALAAILLKAHSKERHESEIPFWKKPVHAFFNQFNRGFNYLSKKYGQWVGKFTRKTGIMLIVYLFLISLIFLLFMMVPTGFIPRQDQGYFIVAVQLPPGSSLDRTNNVVQKALKKILAIPGIKNAVGFSGFSGATFTNASNAAAIFPVLDSFENRYDQGITYTDLLNRLRQEMASIKEAMIVVIPPPPVRGIGNAGGFRMMIQDRGGRGMDVLYDAVTNLAMKANEAAATTSVYTFFENNTPTLHLALDREKAERLGVPLARVIDALEVYLGSVFVNEFNYLGRTFRVMAQAKAEDRLTNDDILRLKVRNNSGNMVPIGSVATVDNSVSPARYPHYNLYPAIDLIGDVRPGYSSGQALATMEQLADQYLPDGIGYEWTEIAYQQKMVGNTATIAFILSVVFVFLLLAAQYESWVLPLAIILIVPMCLLSSLLGIKLFGMENNVMTQLGFIVLIGLASKNAILIVEFARKLEQAGANRWKAAIQAARLRLRPILMTSFAFILGVYPLVIARGAGAEMRRALGVAVFSGMIGVTFFGLIFTPIFYVLTSRMAHYRTQRLAKRKAKTD</sequence>
<dbReference type="InterPro" id="IPR000731">
    <property type="entry name" value="SSD"/>
</dbReference>
<dbReference type="GO" id="GO:0005886">
    <property type="term" value="C:plasma membrane"/>
    <property type="evidence" value="ECO:0007669"/>
    <property type="project" value="UniProtKB-SubCell"/>
</dbReference>
<dbReference type="FunFam" id="1.20.1640.10:FF:000001">
    <property type="entry name" value="Efflux pump membrane transporter"/>
    <property type="match status" value="1"/>
</dbReference>
<dbReference type="FunFam" id="3.30.70.1430:FF:000001">
    <property type="entry name" value="Efflux pump membrane transporter"/>
    <property type="match status" value="1"/>
</dbReference>
<evidence type="ECO:0000256" key="5">
    <source>
        <dbReference type="ARBA" id="ARBA00022519"/>
    </source>
</evidence>
<keyword evidence="3 9" id="KW-0813">Transport</keyword>
<keyword evidence="8 9" id="KW-0472">Membrane</keyword>
<dbReference type="PROSITE" id="PS50156">
    <property type="entry name" value="SSD"/>
    <property type="match status" value="1"/>
</dbReference>
<dbReference type="Pfam" id="PF00873">
    <property type="entry name" value="ACR_tran"/>
    <property type="match status" value="1"/>
</dbReference>
<evidence type="ECO:0000256" key="3">
    <source>
        <dbReference type="ARBA" id="ARBA00022448"/>
    </source>
</evidence>
<dbReference type="Gene3D" id="3.30.70.1430">
    <property type="entry name" value="Multidrug efflux transporter AcrB pore domain"/>
    <property type="match status" value="2"/>
</dbReference>
<feature type="transmembrane region" description="Helical" evidence="9">
    <location>
        <begin position="369"/>
        <end position="389"/>
    </location>
</feature>
<feature type="transmembrane region" description="Helical" evidence="9">
    <location>
        <begin position="548"/>
        <end position="568"/>
    </location>
</feature>
<feature type="transmembrane region" description="Helical" evidence="9">
    <location>
        <begin position="476"/>
        <end position="499"/>
    </location>
</feature>
<dbReference type="GO" id="GO:0042910">
    <property type="term" value="F:xenobiotic transmembrane transporter activity"/>
    <property type="evidence" value="ECO:0007669"/>
    <property type="project" value="TreeGrafter"/>
</dbReference>
<dbReference type="GO" id="GO:0015562">
    <property type="term" value="F:efflux transmembrane transporter activity"/>
    <property type="evidence" value="ECO:0007669"/>
    <property type="project" value="InterPro"/>
</dbReference>
<proteinExistence type="inferred from homology"/>
<evidence type="ECO:0000256" key="4">
    <source>
        <dbReference type="ARBA" id="ARBA00022475"/>
    </source>
</evidence>
<dbReference type="NCBIfam" id="NF000282">
    <property type="entry name" value="RND_permease_1"/>
    <property type="match status" value="1"/>
</dbReference>
<dbReference type="PANTHER" id="PTHR32063">
    <property type="match status" value="1"/>
</dbReference>
<keyword evidence="6 9" id="KW-0812">Transmembrane</keyword>
<feature type="transmembrane region" description="Helical" evidence="9">
    <location>
        <begin position="904"/>
        <end position="925"/>
    </location>
</feature>
<dbReference type="EMBL" id="LNYJ01000011">
    <property type="protein sequence ID" value="KTD16159.1"/>
    <property type="molecule type" value="Genomic_DNA"/>
</dbReference>
<dbReference type="Proteomes" id="UP000055035">
    <property type="component" value="Unassembled WGS sequence"/>
</dbReference>
<feature type="transmembrane region" description="Helical" evidence="9">
    <location>
        <begin position="340"/>
        <end position="362"/>
    </location>
</feature>
<feature type="transmembrane region" description="Helical" evidence="9">
    <location>
        <begin position="395"/>
        <end position="416"/>
    </location>
</feature>
<dbReference type="SUPFAM" id="SSF82866">
    <property type="entry name" value="Multidrug efflux transporter AcrB transmembrane domain"/>
    <property type="match status" value="2"/>
</dbReference>
<dbReference type="STRING" id="456.Ljor_0465"/>
<dbReference type="RefSeq" id="WP_058470035.1">
    <property type="nucleotide sequence ID" value="NZ_CAAAIC010000007.1"/>
</dbReference>
<protein>
    <recommendedName>
        <fullName evidence="9">Efflux pump membrane transporter</fullName>
    </recommendedName>
</protein>
<dbReference type="NCBIfam" id="TIGR00915">
    <property type="entry name" value="2A0602"/>
    <property type="match status" value="1"/>
</dbReference>
<dbReference type="PATRIC" id="fig|456.5.peg.491"/>
<dbReference type="OrthoDB" id="9757904at2"/>
<comment type="similarity">
    <text evidence="2 9">Belongs to the resistance-nodulation-cell division (RND) (TC 2.A.6) family.</text>
</comment>
<gene>
    <name evidence="11" type="primary">mexF2</name>
    <name evidence="11" type="ORF">Ljor_0465</name>
</gene>
<feature type="transmembrane region" description="Helical" evidence="9">
    <location>
        <begin position="1010"/>
        <end position="1037"/>
    </location>
</feature>
<feature type="transmembrane region" description="Helical" evidence="9">
    <location>
        <begin position="12"/>
        <end position="32"/>
    </location>
</feature>
<evidence type="ECO:0000256" key="7">
    <source>
        <dbReference type="ARBA" id="ARBA00022989"/>
    </source>
</evidence>
<comment type="subcellular location">
    <subcellularLocation>
        <location evidence="1 9">Cell inner membrane</location>
        <topology evidence="1 9">Multi-pass membrane protein</topology>
    </subcellularLocation>
</comment>